<feature type="region of interest" description="Disordered" evidence="3">
    <location>
        <begin position="206"/>
        <end position="228"/>
    </location>
</feature>
<keyword evidence="2" id="KW-0288">FMN</keyword>
<protein>
    <submittedName>
        <fullName evidence="5">Flavodoxin family protein</fullName>
    </submittedName>
</protein>
<gene>
    <name evidence="5" type="ORF">P8T11_15955</name>
</gene>
<proteinExistence type="predicted"/>
<name>A0ABY8GMI1_9BURK</name>
<evidence type="ECO:0000256" key="1">
    <source>
        <dbReference type="ARBA" id="ARBA00022630"/>
    </source>
</evidence>
<dbReference type="Pfam" id="PF03358">
    <property type="entry name" value="FMN_red"/>
    <property type="match status" value="1"/>
</dbReference>
<evidence type="ECO:0000313" key="5">
    <source>
        <dbReference type="EMBL" id="WFP05829.1"/>
    </source>
</evidence>
<accession>A0ABY8GMI1</accession>
<keyword evidence="6" id="KW-1185">Reference proteome</keyword>
<evidence type="ECO:0000259" key="4">
    <source>
        <dbReference type="Pfam" id="PF03358"/>
    </source>
</evidence>
<dbReference type="EMBL" id="CP121261">
    <property type="protein sequence ID" value="WFP05829.1"/>
    <property type="molecule type" value="Genomic_DNA"/>
</dbReference>
<organism evidence="5 6">
    <name type="scientific">Achromobacter spanius</name>
    <dbReference type="NCBI Taxonomy" id="217203"/>
    <lineage>
        <taxon>Bacteria</taxon>
        <taxon>Pseudomonadati</taxon>
        <taxon>Pseudomonadota</taxon>
        <taxon>Betaproteobacteria</taxon>
        <taxon>Burkholderiales</taxon>
        <taxon>Alcaligenaceae</taxon>
        <taxon>Achromobacter</taxon>
    </lineage>
</organism>
<feature type="domain" description="NADPH-dependent FMN reductase-like" evidence="4">
    <location>
        <begin position="6"/>
        <end position="161"/>
    </location>
</feature>
<dbReference type="RefSeq" id="WP_268081040.1">
    <property type="nucleotide sequence ID" value="NZ_CP106885.1"/>
</dbReference>
<feature type="compositionally biased region" description="Polar residues" evidence="3">
    <location>
        <begin position="215"/>
        <end position="228"/>
    </location>
</feature>
<sequence>MSLSLPKFVILTGSERAHGNTDQIAAYINALLDGMDCATDVIHLREHHILPCGSCGECNMRASACHIDDDMPLVISRLRQADGIVYAAPVHGYGMAHPMQIFIERAGVGYLRFERPLANKVAGAVVTGRRYSHEAVAAQLINNILLNRMILVGSGYPAIVHGGSPGAALHDKEGLESIRMLIARMAGMVNLMRSLSPEAIVRHLSPDTSNERHTGSSLPSHYQSVLLE</sequence>
<evidence type="ECO:0000256" key="2">
    <source>
        <dbReference type="ARBA" id="ARBA00022643"/>
    </source>
</evidence>
<dbReference type="InterPro" id="IPR051796">
    <property type="entry name" value="ISF_SsuE-like"/>
</dbReference>
<dbReference type="SUPFAM" id="SSF52218">
    <property type="entry name" value="Flavoproteins"/>
    <property type="match status" value="1"/>
</dbReference>
<dbReference type="Gene3D" id="3.40.50.360">
    <property type="match status" value="1"/>
</dbReference>
<dbReference type="PANTHER" id="PTHR43278">
    <property type="entry name" value="NAD(P)H-DEPENDENT FMN-CONTAINING OXIDOREDUCTASE YWQN-RELATED"/>
    <property type="match status" value="1"/>
</dbReference>
<dbReference type="PANTHER" id="PTHR43278:SF4">
    <property type="entry name" value="NAD(P)H-DEPENDENT FMN-CONTAINING OXIDOREDUCTASE YWQN-RELATED"/>
    <property type="match status" value="1"/>
</dbReference>
<evidence type="ECO:0000256" key="3">
    <source>
        <dbReference type="SAM" id="MobiDB-lite"/>
    </source>
</evidence>
<keyword evidence="1" id="KW-0285">Flavoprotein</keyword>
<dbReference type="Proteomes" id="UP001214170">
    <property type="component" value="Chromosome"/>
</dbReference>
<dbReference type="InterPro" id="IPR005025">
    <property type="entry name" value="FMN_Rdtase-like_dom"/>
</dbReference>
<reference evidence="5 6" key="1">
    <citation type="submission" date="2023-03" db="EMBL/GenBank/DDBJ databases">
        <title>Achromobacter spanius LIG8.</title>
        <authorList>
            <person name="Shrestha S."/>
        </authorList>
    </citation>
    <scope>NUCLEOTIDE SEQUENCE [LARGE SCALE GENOMIC DNA]</scope>
    <source>
        <strain evidence="5 6">LIG8</strain>
    </source>
</reference>
<evidence type="ECO:0000313" key="6">
    <source>
        <dbReference type="Proteomes" id="UP001214170"/>
    </source>
</evidence>
<dbReference type="InterPro" id="IPR029039">
    <property type="entry name" value="Flavoprotein-like_sf"/>
</dbReference>